<dbReference type="EC" id="2.1.1.72" evidence="1"/>
<keyword evidence="2 9" id="KW-0489">Methyltransferase</keyword>
<dbReference type="RefSeq" id="WP_193944140.1">
    <property type="nucleotide sequence ID" value="NZ_JADEWB010000212.1"/>
</dbReference>
<reference evidence="9 10" key="1">
    <citation type="submission" date="2020-10" db="EMBL/GenBank/DDBJ databases">
        <authorList>
            <person name="Castelo-Branco R."/>
            <person name="Eusebio N."/>
            <person name="Adriana R."/>
            <person name="Vieira A."/>
            <person name="Brugerolle De Fraissinette N."/>
            <person name="Rezende De Castro R."/>
            <person name="Schneider M.P."/>
            <person name="Vasconcelos V."/>
            <person name="Leao P.N."/>
        </authorList>
    </citation>
    <scope>NUCLEOTIDE SEQUENCE [LARGE SCALE GENOMIC DNA]</scope>
    <source>
        <strain evidence="9 10">LEGE 00250</strain>
    </source>
</reference>
<evidence type="ECO:0000259" key="7">
    <source>
        <dbReference type="Pfam" id="PF07669"/>
    </source>
</evidence>
<evidence type="ECO:0000256" key="2">
    <source>
        <dbReference type="ARBA" id="ARBA00022603"/>
    </source>
</evidence>
<evidence type="ECO:0000256" key="5">
    <source>
        <dbReference type="ARBA" id="ARBA00047942"/>
    </source>
</evidence>
<dbReference type="PRINTS" id="PR00507">
    <property type="entry name" value="N12N6MTFRASE"/>
</dbReference>
<organism evidence="9 10">
    <name type="scientific">Sphaerospermopsis aphanizomenoides LEGE 00250</name>
    <dbReference type="NCBI Taxonomy" id="2777972"/>
    <lineage>
        <taxon>Bacteria</taxon>
        <taxon>Bacillati</taxon>
        <taxon>Cyanobacteriota</taxon>
        <taxon>Cyanophyceae</taxon>
        <taxon>Nostocales</taxon>
        <taxon>Aphanizomenonaceae</taxon>
        <taxon>Sphaerospermopsis</taxon>
        <taxon>Sphaerospermopsis aphanizomenoides</taxon>
    </lineage>
</organism>
<dbReference type="Gene3D" id="3.40.50.150">
    <property type="entry name" value="Vaccinia Virus protein VP39"/>
    <property type="match status" value="2"/>
</dbReference>
<evidence type="ECO:0000313" key="10">
    <source>
        <dbReference type="Proteomes" id="UP000606776"/>
    </source>
</evidence>
<feature type="domain" description="Type II methyltransferase M.TaqI-like" evidence="7">
    <location>
        <begin position="634"/>
        <end position="921"/>
    </location>
</feature>
<dbReference type="InterPro" id="IPR029063">
    <property type="entry name" value="SAM-dependent_MTases_sf"/>
</dbReference>
<keyword evidence="4" id="KW-0949">S-adenosyl-L-methionine</keyword>
<dbReference type="GO" id="GO:0032259">
    <property type="term" value="P:methylation"/>
    <property type="evidence" value="ECO:0007669"/>
    <property type="project" value="UniProtKB-KW"/>
</dbReference>
<keyword evidence="10" id="KW-1185">Reference proteome</keyword>
<dbReference type="Proteomes" id="UP000606776">
    <property type="component" value="Unassembled WGS sequence"/>
</dbReference>
<keyword evidence="3" id="KW-0808">Transferase</keyword>
<evidence type="ECO:0000256" key="1">
    <source>
        <dbReference type="ARBA" id="ARBA00011900"/>
    </source>
</evidence>
<evidence type="ECO:0000256" key="3">
    <source>
        <dbReference type="ARBA" id="ARBA00022679"/>
    </source>
</evidence>
<dbReference type="PANTHER" id="PTHR33841">
    <property type="entry name" value="DNA METHYLTRANSFERASE YEEA-RELATED"/>
    <property type="match status" value="1"/>
</dbReference>
<evidence type="ECO:0000256" key="4">
    <source>
        <dbReference type="ARBA" id="ARBA00022691"/>
    </source>
</evidence>
<dbReference type="SUPFAM" id="SSF53335">
    <property type="entry name" value="S-adenosyl-L-methionine-dependent methyltransferases"/>
    <property type="match status" value="1"/>
</dbReference>
<dbReference type="InterPro" id="IPR002052">
    <property type="entry name" value="DNA_methylase_N6_adenine_CS"/>
</dbReference>
<feature type="compositionally biased region" description="Basic residues" evidence="6">
    <location>
        <begin position="1338"/>
        <end position="1349"/>
    </location>
</feature>
<feature type="region of interest" description="Disordered" evidence="6">
    <location>
        <begin position="1333"/>
        <end position="1364"/>
    </location>
</feature>
<dbReference type="PANTHER" id="PTHR33841:SF1">
    <property type="entry name" value="DNA METHYLTRANSFERASE A"/>
    <property type="match status" value="1"/>
</dbReference>
<gene>
    <name evidence="9" type="ORF">IQ227_22930</name>
</gene>
<comment type="catalytic activity">
    <reaction evidence="5">
        <text>a 2'-deoxyadenosine in DNA + S-adenosyl-L-methionine = an N(6)-methyl-2'-deoxyadenosine in DNA + S-adenosyl-L-homocysteine + H(+)</text>
        <dbReference type="Rhea" id="RHEA:15197"/>
        <dbReference type="Rhea" id="RHEA-COMP:12418"/>
        <dbReference type="Rhea" id="RHEA-COMP:12419"/>
        <dbReference type="ChEBI" id="CHEBI:15378"/>
        <dbReference type="ChEBI" id="CHEBI:57856"/>
        <dbReference type="ChEBI" id="CHEBI:59789"/>
        <dbReference type="ChEBI" id="CHEBI:90615"/>
        <dbReference type="ChEBI" id="CHEBI:90616"/>
        <dbReference type="EC" id="2.1.1.72"/>
    </reaction>
</comment>
<sequence length="1364" mass="154808">MSNKEYKYLHKQWLGLMQPVGWVVSPGVLSEAGIIPQKNVVDLQIRLRNFIESQAESHNFADFAIEVLDWQESDLINTESVLAELSVYLESYQENLTPDYAVPGAEGGYLMLIQTLKSGQPLDEVVASNTGWQTTPQLKFERLLKESKVHIGILYNEIELRLVYAPAAESSGYLTFNINNMCEIAGRPILAALEMLLNPDILFTYPLEKRLPALLERSRKAQNEVSTQLSEQVLEALWELLRGFQAADAAVNGRLLREIAEYNPQHIYGGLITILLRLVFLLYAEDRGLMSQDAVYTRYYSVTGLYERLREDAGNFPDTMDQRYGAWAWLLSLFRLVYSGGCHANLYLPAREGQLFDPKEYPFLEGVRSQESGVRRGDNNSNNSSSQSPTGNENNLNIPRVSDGVIFRVLQGLLVLDGERLSYRSLDVEQIGSVYEAIMGYEVQMATSPSIGVWSKPKSAKASVTVVVSVDDILKTKAGDRVKYLKEQANCEISGKSLTELKGAKTAEEVVNALGRKVSPKTPSLMAVGSLYLQPGEERRRSGSHYTPRALTAPIVTETLRPVFEKLGDHPTSEDILNLKVCDLAMGSGAFLVEVCRQIAEKVVEVWEKQGNTPVIPGDEDVLLFARRVVAQRCLYGVDKNPFAVNLAKLSLWLATLAKNHTFTFLDHALKWGDSLVGLTREQIKNFSWIADTTYTDESLSLPLAIDNVKNYRNEIVNFGDDEYGKKREKYEDVEKELEETRVRGDLVIAAFFTAEKDKARKDELEKLRLMFAKVGAKHLDKNIEEKSRISHPNASPVKESVEANPPWLPQQEKEEIINICNSLKSGEKPVPVFNWEIEFPEVFDRKNPGFDAIIGNPPFLGGKRISTNYGDGYRDWLKVVNPETHSNADLVAHFFRRAFDLLRKNGTFGLISTNTIAQGDTRSTGLRYICEHGGIIYNAQKRLKWPGLAAVTVSVVHCFKGEYVGKKLLDNQEVDLISAFLFHAGGNKDPEKLIANAGKSFIGSYVLGMGFTFDDDNPEATPIAEMHRLIAENPQNAERIFPYIGGEEVNSSPTHEYRRYAINFFDMSEEDAWQYPDLMQIVKDKVKPERDVQKRDALRIRWWQYADKRPGLVQAISQLDKVLVISRHQMHWCTAFMSSNMVFSEALVVFANDKNSFFCILQSRIHEIWTRFLGSTIQEGLRYTPSDCFETFPFPENWENNPTLEAAGKTYYEYRAELMVKNNQGLTETYNRFHYPDEYDPDIIKLRELHTAMDKAVLNAYGWGDISTECEFLLDYEEEDLTPDISPTKRGERSKKKPWRYRWPEEIHDEVLAKLLELNQKRYESEILGGKVAEGKKKGKSNKKKTVKNTKTTNNELPLFNID</sequence>
<comment type="caution">
    <text evidence="9">The sequence shown here is derived from an EMBL/GenBank/DDBJ whole genome shotgun (WGS) entry which is preliminary data.</text>
</comment>
<dbReference type="PROSITE" id="PS00092">
    <property type="entry name" value="N6_MTASE"/>
    <property type="match status" value="1"/>
</dbReference>
<evidence type="ECO:0000256" key="6">
    <source>
        <dbReference type="SAM" id="MobiDB-lite"/>
    </source>
</evidence>
<dbReference type="InterPro" id="IPR011639">
    <property type="entry name" value="MethylTrfase_TaqI-like_dom"/>
</dbReference>
<proteinExistence type="predicted"/>
<evidence type="ECO:0000313" key="9">
    <source>
        <dbReference type="EMBL" id="MBE9238794.1"/>
    </source>
</evidence>
<feature type="domain" description="MmeI-like target recognition" evidence="8">
    <location>
        <begin position="1025"/>
        <end position="1197"/>
    </location>
</feature>
<protein>
    <recommendedName>
        <fullName evidence="1">site-specific DNA-methyltransferase (adenine-specific)</fullName>
        <ecNumber evidence="1">2.1.1.72</ecNumber>
    </recommendedName>
</protein>
<dbReference type="Pfam" id="PF07669">
    <property type="entry name" value="Eco57I"/>
    <property type="match status" value="1"/>
</dbReference>
<dbReference type="EMBL" id="JADEWB010000212">
    <property type="protein sequence ID" value="MBE9238794.1"/>
    <property type="molecule type" value="Genomic_DNA"/>
</dbReference>
<dbReference type="InterPro" id="IPR046820">
    <property type="entry name" value="MmeI_TRD"/>
</dbReference>
<evidence type="ECO:0000259" key="8">
    <source>
        <dbReference type="Pfam" id="PF20466"/>
    </source>
</evidence>
<accession>A0ABR9VJX2</accession>
<feature type="compositionally biased region" description="Polar residues" evidence="6">
    <location>
        <begin position="387"/>
        <end position="397"/>
    </location>
</feature>
<dbReference type="Pfam" id="PF20466">
    <property type="entry name" value="MmeI_TRD"/>
    <property type="match status" value="1"/>
</dbReference>
<dbReference type="GO" id="GO:0008168">
    <property type="term" value="F:methyltransferase activity"/>
    <property type="evidence" value="ECO:0007669"/>
    <property type="project" value="UniProtKB-KW"/>
</dbReference>
<feature type="region of interest" description="Disordered" evidence="6">
    <location>
        <begin position="369"/>
        <end position="397"/>
    </location>
</feature>
<dbReference type="InterPro" id="IPR050953">
    <property type="entry name" value="N4_N6_ade-DNA_methylase"/>
</dbReference>
<name>A0ABR9VJX2_9CYAN</name>